<dbReference type="OrthoDB" id="10014694at2"/>
<keyword evidence="2" id="KW-1185">Reference proteome</keyword>
<evidence type="ECO:0000313" key="2">
    <source>
        <dbReference type="Proteomes" id="UP000204221"/>
    </source>
</evidence>
<proteinExistence type="predicted"/>
<dbReference type="EMBL" id="CP022521">
    <property type="protein sequence ID" value="ASO17946.1"/>
    <property type="molecule type" value="Genomic_DNA"/>
</dbReference>
<dbReference type="KEGG" id="ahg:AHOG_01400"/>
<protein>
    <submittedName>
        <fullName evidence="1">Uncharacterized protein</fullName>
    </submittedName>
</protein>
<accession>A0A221VWL9</accession>
<gene>
    <name evidence="1" type="ORF">AHOG_01400</name>
</gene>
<sequence length="133" mass="13338">MTGLDALSGPDGTQALRAPRVFPDAVGGSLDASTLIGGRHHRVSVPAVAPPPAPRAEFVTETPSWVGGATRPRAAAGLGARHVAASSGRAGGEAAVRVRRSAVGPGDQALGWMVLSAVAAGMILLIFLLIFLG</sequence>
<name>A0A221VWL9_9PSEU</name>
<organism evidence="1 2">
    <name type="scientific">Actinoalloteichus hoggarensis</name>
    <dbReference type="NCBI Taxonomy" id="1470176"/>
    <lineage>
        <taxon>Bacteria</taxon>
        <taxon>Bacillati</taxon>
        <taxon>Actinomycetota</taxon>
        <taxon>Actinomycetes</taxon>
        <taxon>Pseudonocardiales</taxon>
        <taxon>Pseudonocardiaceae</taxon>
        <taxon>Actinoalloteichus</taxon>
    </lineage>
</organism>
<dbReference type="AlphaFoldDB" id="A0A221VWL9"/>
<evidence type="ECO:0000313" key="1">
    <source>
        <dbReference type="EMBL" id="ASO17946.1"/>
    </source>
</evidence>
<dbReference type="Proteomes" id="UP000204221">
    <property type="component" value="Chromosome"/>
</dbReference>
<reference evidence="1 2" key="1">
    <citation type="submission" date="2017-07" db="EMBL/GenBank/DDBJ databases">
        <title>Complete genome sequence of Actinoalloteichus hoggarensis DSM 45943, type strain of Actinoalloteichus hoggarensis.</title>
        <authorList>
            <person name="Ruckert C."/>
            <person name="Nouioui I."/>
            <person name="Willmese J."/>
            <person name="van Wezel G."/>
            <person name="Klenk H.-P."/>
            <person name="Kalinowski J."/>
            <person name="Zotchev S.B."/>
        </authorList>
    </citation>
    <scope>NUCLEOTIDE SEQUENCE [LARGE SCALE GENOMIC DNA]</scope>
    <source>
        <strain evidence="1 2">DSM 45943</strain>
    </source>
</reference>
<dbReference type="RefSeq" id="WP_157736571.1">
    <property type="nucleotide sequence ID" value="NZ_CP022521.1"/>
</dbReference>